<proteinExistence type="predicted"/>
<dbReference type="Proteomes" id="UP001168575">
    <property type="component" value="Unassembled WGS sequence"/>
</dbReference>
<organism evidence="3 4">
    <name type="scientific">Phoenicibacter congonensis</name>
    <dbReference type="NCBI Taxonomy" id="1944646"/>
    <lineage>
        <taxon>Bacteria</taxon>
        <taxon>Bacillati</taxon>
        <taxon>Actinomycetota</taxon>
        <taxon>Coriobacteriia</taxon>
        <taxon>Eggerthellales</taxon>
        <taxon>Eggerthellaceae</taxon>
        <taxon>Phoenicibacter</taxon>
    </lineage>
</organism>
<dbReference type="EMBL" id="JAUMVS010000280">
    <property type="protein sequence ID" value="MDO4842725.1"/>
    <property type="molecule type" value="Genomic_DNA"/>
</dbReference>
<gene>
    <name evidence="3" type="ORF">Q3982_08640</name>
</gene>
<keyword evidence="1" id="KW-0472">Membrane</keyword>
<evidence type="ECO:0000313" key="4">
    <source>
        <dbReference type="Proteomes" id="UP001168575"/>
    </source>
</evidence>
<name>A0AA43RJ71_9ACTN</name>
<comment type="caution">
    <text evidence="3">The sequence shown here is derived from an EMBL/GenBank/DDBJ whole genome shotgun (WGS) entry which is preliminary data.</text>
</comment>
<sequence>MRFPIKNMAKKIRDTAGQATVEAAFMIPVLLTVVLLLIQPAIVCYDLVVMKSACAEACRLASEPGSNDAAYIQDFVKRKLSAVPQAEIFHIHDGGCSWDVKVDGIGNKTAAVTVKNKLKVLPLIDVGLHAFGALGSNGELEIQASSTQTSQPGWV</sequence>
<feature type="transmembrane region" description="Helical" evidence="1">
    <location>
        <begin position="21"/>
        <end position="42"/>
    </location>
</feature>
<keyword evidence="1" id="KW-0812">Transmembrane</keyword>
<feature type="domain" description="TadE-like" evidence="2">
    <location>
        <begin position="17"/>
        <end position="59"/>
    </location>
</feature>
<dbReference type="Pfam" id="PF07811">
    <property type="entry name" value="TadE"/>
    <property type="match status" value="1"/>
</dbReference>
<keyword evidence="4" id="KW-1185">Reference proteome</keyword>
<dbReference type="AlphaFoldDB" id="A0AA43RJ71"/>
<reference evidence="3" key="1">
    <citation type="submission" date="2023-07" db="EMBL/GenBank/DDBJ databases">
        <title>Between Cages and Wild: Unraveling the Impact of Captivity on Animal Microbiomes and Antimicrobial Resistance.</title>
        <authorList>
            <person name="Schmartz G.P."/>
            <person name="Rehner J."/>
            <person name="Schuff M.J."/>
            <person name="Becker S.L."/>
            <person name="Kravczyk M."/>
            <person name="Gurevich A."/>
            <person name="Francke R."/>
            <person name="Mueller R."/>
            <person name="Keller V."/>
            <person name="Keller A."/>
        </authorList>
    </citation>
    <scope>NUCLEOTIDE SEQUENCE</scope>
    <source>
        <strain evidence="3">S12M_St_49</strain>
    </source>
</reference>
<protein>
    <submittedName>
        <fullName evidence="3">TadE/TadG family type IV pilus assembly protein</fullName>
    </submittedName>
</protein>
<dbReference type="InterPro" id="IPR012495">
    <property type="entry name" value="TadE-like_dom"/>
</dbReference>
<evidence type="ECO:0000256" key="1">
    <source>
        <dbReference type="SAM" id="Phobius"/>
    </source>
</evidence>
<accession>A0AA43RJ71</accession>
<evidence type="ECO:0000259" key="2">
    <source>
        <dbReference type="Pfam" id="PF07811"/>
    </source>
</evidence>
<evidence type="ECO:0000313" key="3">
    <source>
        <dbReference type="EMBL" id="MDO4842725.1"/>
    </source>
</evidence>
<keyword evidence="1" id="KW-1133">Transmembrane helix</keyword>